<evidence type="ECO:0000256" key="4">
    <source>
        <dbReference type="ARBA" id="ARBA00022741"/>
    </source>
</evidence>
<gene>
    <name evidence="13" type="ORF">RIF29_16072</name>
</gene>
<keyword evidence="8" id="KW-0508">mRNA splicing</keyword>
<comment type="catalytic activity">
    <reaction evidence="9">
        <text>ATP + H2O = ADP + phosphate + H(+)</text>
        <dbReference type="Rhea" id="RHEA:13065"/>
        <dbReference type="ChEBI" id="CHEBI:15377"/>
        <dbReference type="ChEBI" id="CHEBI:15378"/>
        <dbReference type="ChEBI" id="CHEBI:30616"/>
        <dbReference type="ChEBI" id="CHEBI:43474"/>
        <dbReference type="ChEBI" id="CHEBI:456216"/>
        <dbReference type="EC" id="3.6.4.13"/>
    </reaction>
</comment>
<keyword evidence="6" id="KW-0347">Helicase</keyword>
<dbReference type="SUPFAM" id="SSF52540">
    <property type="entry name" value="P-loop containing nucleoside triphosphate hydrolases"/>
    <property type="match status" value="1"/>
</dbReference>
<evidence type="ECO:0000256" key="8">
    <source>
        <dbReference type="ARBA" id="ARBA00023187"/>
    </source>
</evidence>
<dbReference type="InterPro" id="IPR007502">
    <property type="entry name" value="Helicase-assoc_dom"/>
</dbReference>
<dbReference type="GO" id="GO:0005524">
    <property type="term" value="F:ATP binding"/>
    <property type="evidence" value="ECO:0007669"/>
    <property type="project" value="UniProtKB-KW"/>
</dbReference>
<dbReference type="GO" id="GO:0008380">
    <property type="term" value="P:RNA splicing"/>
    <property type="evidence" value="ECO:0007669"/>
    <property type="project" value="UniProtKB-KW"/>
</dbReference>
<evidence type="ECO:0000259" key="12">
    <source>
        <dbReference type="PROSITE" id="PS51194"/>
    </source>
</evidence>
<dbReference type="Gene3D" id="1.20.120.1080">
    <property type="match status" value="1"/>
</dbReference>
<evidence type="ECO:0000256" key="6">
    <source>
        <dbReference type="ARBA" id="ARBA00022806"/>
    </source>
</evidence>
<dbReference type="InterPro" id="IPR027417">
    <property type="entry name" value="P-loop_NTPase"/>
</dbReference>
<dbReference type="GO" id="GO:0003725">
    <property type="term" value="F:double-stranded RNA binding"/>
    <property type="evidence" value="ECO:0007669"/>
    <property type="project" value="TreeGrafter"/>
</dbReference>
<dbReference type="SMART" id="SM00847">
    <property type="entry name" value="HA2"/>
    <property type="match status" value="1"/>
</dbReference>
<dbReference type="SMART" id="SM00490">
    <property type="entry name" value="HELICc"/>
    <property type="match status" value="1"/>
</dbReference>
<dbReference type="Proteomes" id="UP001372338">
    <property type="component" value="Unassembled WGS sequence"/>
</dbReference>
<keyword evidence="7" id="KW-0067">ATP-binding</keyword>
<dbReference type="FunFam" id="3.40.50.300:FF:000007">
    <property type="entry name" value="Pre-mRNA-splicing factor ATP-dependent RNA helicase"/>
    <property type="match status" value="1"/>
</dbReference>
<dbReference type="CDD" id="cd17978">
    <property type="entry name" value="DEXHc_DHX33"/>
    <property type="match status" value="1"/>
</dbReference>
<evidence type="ECO:0000259" key="11">
    <source>
        <dbReference type="PROSITE" id="PS51192"/>
    </source>
</evidence>
<dbReference type="EMBL" id="JAYWIO010000003">
    <property type="protein sequence ID" value="KAK7274969.1"/>
    <property type="molecule type" value="Genomic_DNA"/>
</dbReference>
<dbReference type="Pfam" id="PF00270">
    <property type="entry name" value="DEAD"/>
    <property type="match status" value="1"/>
</dbReference>
<evidence type="ECO:0000256" key="9">
    <source>
        <dbReference type="ARBA" id="ARBA00047984"/>
    </source>
</evidence>
<proteinExistence type="predicted"/>
<dbReference type="Pfam" id="PF00271">
    <property type="entry name" value="Helicase_C"/>
    <property type="match status" value="1"/>
</dbReference>
<evidence type="ECO:0000256" key="2">
    <source>
        <dbReference type="ARBA" id="ARBA00022664"/>
    </source>
</evidence>
<comment type="caution">
    <text evidence="13">The sequence shown here is derived from an EMBL/GenBank/DDBJ whole genome shotgun (WGS) entry which is preliminary data.</text>
</comment>
<dbReference type="EC" id="3.6.4.13" evidence="1"/>
<dbReference type="PROSITE" id="PS51194">
    <property type="entry name" value="HELICASE_CTER"/>
    <property type="match status" value="1"/>
</dbReference>
<dbReference type="InterPro" id="IPR003593">
    <property type="entry name" value="AAA+_ATPase"/>
</dbReference>
<dbReference type="InterPro" id="IPR048333">
    <property type="entry name" value="HA2_WH"/>
</dbReference>
<dbReference type="InterPro" id="IPR011545">
    <property type="entry name" value="DEAD/DEAH_box_helicase_dom"/>
</dbReference>
<dbReference type="GO" id="GO:0005730">
    <property type="term" value="C:nucleolus"/>
    <property type="evidence" value="ECO:0007669"/>
    <property type="project" value="TreeGrafter"/>
</dbReference>
<keyword evidence="4" id="KW-0547">Nucleotide-binding</keyword>
<sequence length="726" mass="81283">MPSMAQGNRHQHQRQRPSPSSNSSNPNRNRQTQFSARRQKILQQRKSLPIASVEKRLVDEIRKNDILIIVGETGSGKTTQIPQFLFGAGFCQDGKVIGITQPRRVAAVTVAKRVAEEFGVELGQKVGYSVRFDDATSSSTRIKYMTDGLLLREALLDPHLSKYSVIIVDEAHERTVHTDVLLGLLKNVQLARSNSVSHGQGLNFLNKNVNSAMSSEKENGGQSSSFLKKDHHEKYAPLKLIIMSASLDARTFSEYFGCAKAVHVQGRQFPVDIFYTRHGEPDYLDAAFITIFQIHLEEGPGDILAFLTGQEEIESIEKLIHERLSKSPQESQKLLVVPIFAALPSEQQLRAFAPAPSGCRKVILATNIAETSVTIPGIKYVIDPGFVKARSYDPAKGMESLNVVPTSKSQALQRSGRAGREGPGKCFRLYPEKEFDKLEDSTKPEIKRCNLSNVILQLKALGVDDILGFDFIEKPSRAAIIKSLEQLFLLGALTDECRLSDPVGYQMARLPLDPVYSKSLILASQFNCLEEMLITVAMLSVESIFYAPRDKLEESRTATKSFSSPEGDHITLIKVYRAYNDLLEKRSNEMGKTKSEKALRTWCRENFISSRSLRHACDIHRQIQGHVVQMGLNLASCGDDMLQYRRCLAASFFLNAAVKQPEGTYRALASGQVVQIHPSSVLFHQKAECVIFNELVQTNNKYIRNLTRIDYLWLTELAPQYYAVQN</sequence>
<dbReference type="SMART" id="SM00382">
    <property type="entry name" value="AAA"/>
    <property type="match status" value="1"/>
</dbReference>
<evidence type="ECO:0000256" key="10">
    <source>
        <dbReference type="SAM" id="MobiDB-lite"/>
    </source>
</evidence>
<dbReference type="InterPro" id="IPR011709">
    <property type="entry name" value="DEAD-box_helicase_OB_fold"/>
</dbReference>
<feature type="compositionally biased region" description="Low complexity" evidence="10">
    <location>
        <begin position="16"/>
        <end position="31"/>
    </location>
</feature>
<keyword evidence="3" id="KW-0747">Spliceosome</keyword>
<dbReference type="CDD" id="cd18791">
    <property type="entry name" value="SF2_C_RHA"/>
    <property type="match status" value="1"/>
</dbReference>
<evidence type="ECO:0000256" key="1">
    <source>
        <dbReference type="ARBA" id="ARBA00012552"/>
    </source>
</evidence>
<dbReference type="SMART" id="SM00487">
    <property type="entry name" value="DEXDc"/>
    <property type="match status" value="1"/>
</dbReference>
<keyword evidence="2" id="KW-0507">mRNA processing</keyword>
<evidence type="ECO:0000256" key="3">
    <source>
        <dbReference type="ARBA" id="ARBA00022728"/>
    </source>
</evidence>
<dbReference type="PROSITE" id="PS00690">
    <property type="entry name" value="DEAH_ATP_HELICASE"/>
    <property type="match status" value="1"/>
</dbReference>
<evidence type="ECO:0000313" key="14">
    <source>
        <dbReference type="Proteomes" id="UP001372338"/>
    </source>
</evidence>
<organism evidence="13 14">
    <name type="scientific">Crotalaria pallida</name>
    <name type="common">Smooth rattlebox</name>
    <name type="synonym">Crotalaria striata</name>
    <dbReference type="NCBI Taxonomy" id="3830"/>
    <lineage>
        <taxon>Eukaryota</taxon>
        <taxon>Viridiplantae</taxon>
        <taxon>Streptophyta</taxon>
        <taxon>Embryophyta</taxon>
        <taxon>Tracheophyta</taxon>
        <taxon>Spermatophyta</taxon>
        <taxon>Magnoliopsida</taxon>
        <taxon>eudicotyledons</taxon>
        <taxon>Gunneridae</taxon>
        <taxon>Pentapetalae</taxon>
        <taxon>rosids</taxon>
        <taxon>fabids</taxon>
        <taxon>Fabales</taxon>
        <taxon>Fabaceae</taxon>
        <taxon>Papilionoideae</taxon>
        <taxon>50 kb inversion clade</taxon>
        <taxon>genistoids sensu lato</taxon>
        <taxon>core genistoids</taxon>
        <taxon>Crotalarieae</taxon>
        <taxon>Crotalaria</taxon>
    </lineage>
</organism>
<reference evidence="13 14" key="1">
    <citation type="submission" date="2024-01" db="EMBL/GenBank/DDBJ databases">
        <title>The genomes of 5 underutilized Papilionoideae crops provide insights into root nodulation and disease resistanc.</title>
        <authorList>
            <person name="Yuan L."/>
        </authorList>
    </citation>
    <scope>NUCLEOTIDE SEQUENCE [LARGE SCALE GENOMIC DNA]</scope>
    <source>
        <strain evidence="13">ZHUSHIDOU_FW_LH</strain>
        <tissue evidence="13">Leaf</tissue>
    </source>
</reference>
<dbReference type="PROSITE" id="PS51192">
    <property type="entry name" value="HELICASE_ATP_BIND_1"/>
    <property type="match status" value="1"/>
</dbReference>
<keyword evidence="5" id="KW-0378">Hydrolase</keyword>
<dbReference type="Gene3D" id="3.40.50.300">
    <property type="entry name" value="P-loop containing nucleotide triphosphate hydrolases"/>
    <property type="match status" value="2"/>
</dbReference>
<evidence type="ECO:0000313" key="13">
    <source>
        <dbReference type="EMBL" id="KAK7274969.1"/>
    </source>
</evidence>
<evidence type="ECO:0000256" key="5">
    <source>
        <dbReference type="ARBA" id="ARBA00022801"/>
    </source>
</evidence>
<feature type="region of interest" description="Disordered" evidence="10">
    <location>
        <begin position="1"/>
        <end position="34"/>
    </location>
</feature>
<dbReference type="Pfam" id="PF21010">
    <property type="entry name" value="HA2_C"/>
    <property type="match status" value="1"/>
</dbReference>
<keyword evidence="14" id="KW-1185">Reference proteome</keyword>
<dbReference type="GO" id="GO:0003724">
    <property type="term" value="F:RNA helicase activity"/>
    <property type="evidence" value="ECO:0007669"/>
    <property type="project" value="UniProtKB-EC"/>
</dbReference>
<protein>
    <recommendedName>
        <fullName evidence="1">RNA helicase</fullName>
        <ecNumber evidence="1">3.6.4.13</ecNumber>
    </recommendedName>
</protein>
<dbReference type="InterPro" id="IPR001650">
    <property type="entry name" value="Helicase_C-like"/>
</dbReference>
<dbReference type="PANTHER" id="PTHR18934">
    <property type="entry name" value="ATP-DEPENDENT RNA HELICASE"/>
    <property type="match status" value="1"/>
</dbReference>
<dbReference type="GO" id="GO:0045943">
    <property type="term" value="P:positive regulation of transcription by RNA polymerase I"/>
    <property type="evidence" value="ECO:0007669"/>
    <property type="project" value="TreeGrafter"/>
</dbReference>
<dbReference type="AlphaFoldDB" id="A0AAN9FFZ5"/>
<dbReference type="GO" id="GO:0005681">
    <property type="term" value="C:spliceosomal complex"/>
    <property type="evidence" value="ECO:0007669"/>
    <property type="project" value="UniProtKB-KW"/>
</dbReference>
<dbReference type="InterPro" id="IPR002464">
    <property type="entry name" value="DNA/RNA_helicase_DEAH_CS"/>
</dbReference>
<accession>A0AAN9FFZ5</accession>
<feature type="domain" description="Helicase C-terminal" evidence="12">
    <location>
        <begin position="290"/>
        <end position="462"/>
    </location>
</feature>
<name>A0AAN9FFZ5_CROPI</name>
<dbReference type="InterPro" id="IPR014001">
    <property type="entry name" value="Helicase_ATP-bd"/>
</dbReference>
<evidence type="ECO:0000256" key="7">
    <source>
        <dbReference type="ARBA" id="ARBA00022840"/>
    </source>
</evidence>
<feature type="domain" description="Helicase ATP-binding" evidence="11">
    <location>
        <begin position="58"/>
        <end position="265"/>
    </location>
</feature>
<dbReference type="Pfam" id="PF07717">
    <property type="entry name" value="OB_NTP_bind"/>
    <property type="match status" value="1"/>
</dbReference>
<dbReference type="PANTHER" id="PTHR18934:SF118">
    <property type="entry name" value="ATP-DEPENDENT RNA HELICASE DHX33"/>
    <property type="match status" value="1"/>
</dbReference>
<dbReference type="GO" id="GO:0006397">
    <property type="term" value="P:mRNA processing"/>
    <property type="evidence" value="ECO:0007669"/>
    <property type="project" value="UniProtKB-KW"/>
</dbReference>
<dbReference type="GO" id="GO:0016787">
    <property type="term" value="F:hydrolase activity"/>
    <property type="evidence" value="ECO:0007669"/>
    <property type="project" value="UniProtKB-KW"/>
</dbReference>
<dbReference type="Pfam" id="PF04408">
    <property type="entry name" value="WHD_HA2"/>
    <property type="match status" value="1"/>
</dbReference>